<keyword evidence="3" id="KW-0547">Nucleotide-binding</keyword>
<dbReference type="SUPFAM" id="SSF53244">
    <property type="entry name" value="MurD-like peptide ligases, peptide-binding domain"/>
    <property type="match status" value="1"/>
</dbReference>
<protein>
    <recommendedName>
        <fullName evidence="8">Mur ligase central domain-containing protein</fullName>
    </recommendedName>
</protein>
<dbReference type="Proteomes" id="UP001227230">
    <property type="component" value="Chromosome 16"/>
</dbReference>
<evidence type="ECO:0000256" key="1">
    <source>
        <dbReference type="ARBA" id="ARBA00022490"/>
    </source>
</evidence>
<evidence type="ECO:0000313" key="7">
    <source>
        <dbReference type="Proteomes" id="UP001227230"/>
    </source>
</evidence>
<dbReference type="PANTHER" id="PTHR43692">
    <property type="entry name" value="UDP-N-ACETYLMURAMOYLALANINE--D-GLUTAMATE LIGASE"/>
    <property type="match status" value="1"/>
</dbReference>
<evidence type="ECO:0000256" key="2">
    <source>
        <dbReference type="ARBA" id="ARBA00022598"/>
    </source>
</evidence>
<evidence type="ECO:0008006" key="8">
    <source>
        <dbReference type="Google" id="ProtNLM"/>
    </source>
</evidence>
<dbReference type="InterPro" id="IPR036615">
    <property type="entry name" value="Mur_ligase_C_dom_sf"/>
</dbReference>
<evidence type="ECO:0000256" key="3">
    <source>
        <dbReference type="ARBA" id="ARBA00022741"/>
    </source>
</evidence>
<accession>A0ABY9DEY8</accession>
<dbReference type="EMBL" id="CP126663">
    <property type="protein sequence ID" value="WKA06280.1"/>
    <property type="molecule type" value="Genomic_DNA"/>
</dbReference>
<reference evidence="6 7" key="1">
    <citation type="journal article" date="2023" name="Hortic Res">
        <title>The complete reference genome for grapevine (Vitis vinifera L.) genetics and breeding.</title>
        <authorList>
            <person name="Shi X."/>
            <person name="Cao S."/>
            <person name="Wang X."/>
            <person name="Huang S."/>
            <person name="Wang Y."/>
            <person name="Liu Z."/>
            <person name="Liu W."/>
            <person name="Leng X."/>
            <person name="Peng Y."/>
            <person name="Wang N."/>
            <person name="Wang Y."/>
            <person name="Ma Z."/>
            <person name="Xu X."/>
            <person name="Zhang F."/>
            <person name="Xue H."/>
            <person name="Zhong H."/>
            <person name="Wang Y."/>
            <person name="Zhang K."/>
            <person name="Velt A."/>
            <person name="Avia K."/>
            <person name="Holtgrawe D."/>
            <person name="Grimplet J."/>
            <person name="Matus J.T."/>
            <person name="Ware D."/>
            <person name="Wu X."/>
            <person name="Wang H."/>
            <person name="Liu C."/>
            <person name="Fang Y."/>
            <person name="Rustenholz C."/>
            <person name="Cheng Z."/>
            <person name="Xiao H."/>
            <person name="Zhou Y."/>
        </authorList>
    </citation>
    <scope>NUCLEOTIDE SEQUENCE [LARGE SCALE GENOMIC DNA]</scope>
    <source>
        <strain evidence="7">cv. Pinot noir / PN40024</strain>
        <tissue evidence="6">Leaf</tissue>
    </source>
</reference>
<feature type="region of interest" description="Disordered" evidence="5">
    <location>
        <begin position="192"/>
        <end position="226"/>
    </location>
</feature>
<dbReference type="PANTHER" id="PTHR43692:SF1">
    <property type="entry name" value="UDP-N-ACETYLMURAMOYLALANINE--D-GLUTAMATE LIGASE"/>
    <property type="match status" value="1"/>
</dbReference>
<feature type="compositionally biased region" description="Polar residues" evidence="5">
    <location>
        <begin position="196"/>
        <end position="206"/>
    </location>
</feature>
<evidence type="ECO:0000256" key="4">
    <source>
        <dbReference type="ARBA" id="ARBA00022840"/>
    </source>
</evidence>
<evidence type="ECO:0000313" key="6">
    <source>
        <dbReference type="EMBL" id="WKA06280.1"/>
    </source>
</evidence>
<feature type="compositionally biased region" description="Basic and acidic residues" evidence="5">
    <location>
        <begin position="207"/>
        <end position="226"/>
    </location>
</feature>
<evidence type="ECO:0000256" key="5">
    <source>
        <dbReference type="SAM" id="MobiDB-lite"/>
    </source>
</evidence>
<keyword evidence="7" id="KW-1185">Reference proteome</keyword>
<dbReference type="Gene3D" id="3.90.190.20">
    <property type="entry name" value="Mur ligase, C-terminal domain"/>
    <property type="match status" value="1"/>
</dbReference>
<keyword evidence="1" id="KW-0963">Cytoplasm</keyword>
<sequence length="250" mass="27313">MGRHNYYNVAVAALSVLGLDMGIDTEAISSTIEKLRVPPHRMQIVHKDSYEVTWIDDSKATNVEATYIGLLGLNEQKSVIPLGGLAKKTLSDNGFSIPCFEAANLEDAVNCARSVARYGDAVILSPGNSNYASDYTNGLDLNHLNGETEAQFRHMGVEIHSEYASNSMVTENPDIDSPVLLIGLGSAASKSASGSFGRQNDYPNSHQEAKGLNDEDDLSKDNREGLDNTFEMDSHLELDIYGNFEYDLEE</sequence>
<keyword evidence="2" id="KW-0436">Ligase</keyword>
<organism evidence="6 7">
    <name type="scientific">Vitis vinifera</name>
    <name type="common">Grape</name>
    <dbReference type="NCBI Taxonomy" id="29760"/>
    <lineage>
        <taxon>Eukaryota</taxon>
        <taxon>Viridiplantae</taxon>
        <taxon>Streptophyta</taxon>
        <taxon>Embryophyta</taxon>
        <taxon>Tracheophyta</taxon>
        <taxon>Spermatophyta</taxon>
        <taxon>Magnoliopsida</taxon>
        <taxon>eudicotyledons</taxon>
        <taxon>Gunneridae</taxon>
        <taxon>Pentapetalae</taxon>
        <taxon>rosids</taxon>
        <taxon>Vitales</taxon>
        <taxon>Vitaceae</taxon>
        <taxon>Viteae</taxon>
        <taxon>Vitis</taxon>
    </lineage>
</organism>
<name>A0ABY9DEY8_VITVI</name>
<dbReference type="InterPro" id="IPR005762">
    <property type="entry name" value="MurD"/>
</dbReference>
<keyword evidence="4" id="KW-0067">ATP-binding</keyword>
<proteinExistence type="predicted"/>
<gene>
    <name evidence="6" type="ORF">VitviT2T_024186</name>
</gene>